<sequence length="72" mass="7124">MTLTTTRPRPGVAALRRDRSVAVVLLLMLALVFGPAIGLHVAVSLLGPGAATAAGTPDGLAAVPLTARDAPG</sequence>
<keyword evidence="1" id="KW-0472">Membrane</keyword>
<evidence type="ECO:0000256" key="1">
    <source>
        <dbReference type="SAM" id="Phobius"/>
    </source>
</evidence>
<evidence type="ECO:0000313" key="3">
    <source>
        <dbReference type="Proteomes" id="UP001055167"/>
    </source>
</evidence>
<gene>
    <name evidence="2" type="ORF">OPKNFCMD_1159</name>
</gene>
<evidence type="ECO:0008006" key="4">
    <source>
        <dbReference type="Google" id="ProtNLM"/>
    </source>
</evidence>
<name>A0ABQ4QU63_9HYPH</name>
<keyword evidence="1" id="KW-0812">Transmembrane</keyword>
<reference evidence="2" key="2">
    <citation type="submission" date="2021-08" db="EMBL/GenBank/DDBJ databases">
        <authorList>
            <person name="Tani A."/>
            <person name="Ola A."/>
            <person name="Ogura Y."/>
            <person name="Katsura K."/>
            <person name="Hayashi T."/>
        </authorList>
    </citation>
    <scope>NUCLEOTIDE SEQUENCE</scope>
    <source>
        <strain evidence="2">KCTC 52305</strain>
    </source>
</reference>
<organism evidence="2 3">
    <name type="scientific">Methylobacterium crusticola</name>
    <dbReference type="NCBI Taxonomy" id="1697972"/>
    <lineage>
        <taxon>Bacteria</taxon>
        <taxon>Pseudomonadati</taxon>
        <taxon>Pseudomonadota</taxon>
        <taxon>Alphaproteobacteria</taxon>
        <taxon>Hyphomicrobiales</taxon>
        <taxon>Methylobacteriaceae</taxon>
        <taxon>Methylobacterium</taxon>
    </lineage>
</organism>
<protein>
    <recommendedName>
        <fullName evidence="4">ABC transporter permease</fullName>
    </recommendedName>
</protein>
<comment type="caution">
    <text evidence="2">The sequence shown here is derived from an EMBL/GenBank/DDBJ whole genome shotgun (WGS) entry which is preliminary data.</text>
</comment>
<keyword evidence="3" id="KW-1185">Reference proteome</keyword>
<dbReference type="EMBL" id="BPQH01000003">
    <property type="protein sequence ID" value="GJD48440.1"/>
    <property type="molecule type" value="Genomic_DNA"/>
</dbReference>
<dbReference type="Proteomes" id="UP001055167">
    <property type="component" value="Unassembled WGS sequence"/>
</dbReference>
<keyword evidence="1" id="KW-1133">Transmembrane helix</keyword>
<reference evidence="2" key="1">
    <citation type="journal article" date="2021" name="Front. Microbiol.">
        <title>Comprehensive Comparative Genomics and Phenotyping of Methylobacterium Species.</title>
        <authorList>
            <person name="Alessa O."/>
            <person name="Ogura Y."/>
            <person name="Fujitani Y."/>
            <person name="Takami H."/>
            <person name="Hayashi T."/>
            <person name="Sahin N."/>
            <person name="Tani A."/>
        </authorList>
    </citation>
    <scope>NUCLEOTIDE SEQUENCE</scope>
    <source>
        <strain evidence="2">KCTC 52305</strain>
    </source>
</reference>
<proteinExistence type="predicted"/>
<evidence type="ECO:0000313" key="2">
    <source>
        <dbReference type="EMBL" id="GJD48440.1"/>
    </source>
</evidence>
<dbReference type="RefSeq" id="WP_128563095.1">
    <property type="nucleotide sequence ID" value="NZ_BPQH01000003.1"/>
</dbReference>
<feature type="transmembrane region" description="Helical" evidence="1">
    <location>
        <begin position="21"/>
        <end position="43"/>
    </location>
</feature>
<accession>A0ABQ4QU63</accession>